<dbReference type="EMBL" id="BAABBP010000014">
    <property type="protein sequence ID" value="GAA3995279.1"/>
    <property type="molecule type" value="Genomic_DNA"/>
</dbReference>
<dbReference type="InterPro" id="IPR011990">
    <property type="entry name" value="TPR-like_helical_dom_sf"/>
</dbReference>
<feature type="repeat" description="TPR" evidence="1">
    <location>
        <begin position="86"/>
        <end position="119"/>
    </location>
</feature>
<evidence type="ECO:0008006" key="4">
    <source>
        <dbReference type="Google" id="ProtNLM"/>
    </source>
</evidence>
<keyword evidence="1" id="KW-0802">TPR repeat</keyword>
<evidence type="ECO:0000256" key="1">
    <source>
        <dbReference type="PROSITE-ProRule" id="PRU00339"/>
    </source>
</evidence>
<dbReference type="RefSeq" id="WP_344869483.1">
    <property type="nucleotide sequence ID" value="NZ_BAABBP010000014.1"/>
</dbReference>
<dbReference type="Pfam" id="PF07721">
    <property type="entry name" value="TPR_4"/>
    <property type="match status" value="1"/>
</dbReference>
<evidence type="ECO:0000313" key="3">
    <source>
        <dbReference type="Proteomes" id="UP001501627"/>
    </source>
</evidence>
<protein>
    <recommendedName>
        <fullName evidence="4">Tetratricopeptide repeat protein</fullName>
    </recommendedName>
</protein>
<comment type="caution">
    <text evidence="2">The sequence shown here is derived from an EMBL/GenBank/DDBJ whole genome shotgun (WGS) entry which is preliminary data.</text>
</comment>
<feature type="repeat" description="TPR" evidence="1">
    <location>
        <begin position="298"/>
        <end position="331"/>
    </location>
</feature>
<accession>A0ABP7RBQ8</accession>
<dbReference type="SUPFAM" id="SSF48452">
    <property type="entry name" value="TPR-like"/>
    <property type="match status" value="2"/>
</dbReference>
<evidence type="ECO:0000313" key="2">
    <source>
        <dbReference type="EMBL" id="GAA3995279.1"/>
    </source>
</evidence>
<keyword evidence="3" id="KW-1185">Reference proteome</keyword>
<dbReference type="PANTHER" id="PTHR12558:SF13">
    <property type="entry name" value="CELL DIVISION CYCLE PROTEIN 27 HOMOLOG"/>
    <property type="match status" value="1"/>
</dbReference>
<feature type="repeat" description="TPR" evidence="1">
    <location>
        <begin position="52"/>
        <end position="85"/>
    </location>
</feature>
<proteinExistence type="predicted"/>
<dbReference type="InterPro" id="IPR019734">
    <property type="entry name" value="TPR_rpt"/>
</dbReference>
<dbReference type="Pfam" id="PF13432">
    <property type="entry name" value="TPR_16"/>
    <property type="match status" value="4"/>
</dbReference>
<dbReference type="PROSITE" id="PS50005">
    <property type="entry name" value="TPR"/>
    <property type="match status" value="4"/>
</dbReference>
<dbReference type="SMART" id="SM00028">
    <property type="entry name" value="TPR"/>
    <property type="match status" value="9"/>
</dbReference>
<reference evidence="3" key="1">
    <citation type="journal article" date="2019" name="Int. J. Syst. Evol. Microbiol.">
        <title>The Global Catalogue of Microorganisms (GCM) 10K type strain sequencing project: providing services to taxonomists for standard genome sequencing and annotation.</title>
        <authorList>
            <consortium name="The Broad Institute Genomics Platform"/>
            <consortium name="The Broad Institute Genome Sequencing Center for Infectious Disease"/>
            <person name="Wu L."/>
            <person name="Ma J."/>
        </authorList>
    </citation>
    <scope>NUCLEOTIDE SEQUENCE [LARGE SCALE GENOMIC DNA]</scope>
    <source>
        <strain evidence="3">JCM 17561</strain>
    </source>
</reference>
<sequence length="500" mass="53257">MTVDLTQGVMGMGKMAAQRGPLDEAVELIQSGKAADAEKLARRVIKESPQSAPAHEVLGIALALQNKVPQAIEALQRSVKIDPDQYTAWTKLGDIATAMGEEDKAFSFYQEATKIAPGDRLANQRIGLYLARHGAVEPAIVHLEKGVAGLAQTTPGLRVDLAHLYLRDGRPEQALELLKPWDEANSGGKDVPAPALVALGDAWLASGDPAKAAARYRTVLTRQEHAKDVPALLGLGRAQRAQQQWGDSIATLTQASTIAPQDPAPALELAVSEAASGAGDAAQQRLDRLVEQKRKPGVDTLAAAARLYAGMGAYDKARDTFARAIAGQPGDPSLRAGMALVLLRQGDTKAALAQSRKRLELAPDDVDAAFMVGMLEEGAGDKRSAATYYERVLKTSPEHWASLNNLALLRLGEGRKDEALSLASRAGQSAPDNPTVLDTLAHIHEASGDANGAARARLRLGELYLNENRAEDARKVLKKAAREATDAALRAQIEARLENL</sequence>
<organism evidence="2 3">
    <name type="scientific">Comamonas faecalis</name>
    <dbReference type="NCBI Taxonomy" id="1387849"/>
    <lineage>
        <taxon>Bacteria</taxon>
        <taxon>Pseudomonadati</taxon>
        <taxon>Pseudomonadota</taxon>
        <taxon>Betaproteobacteria</taxon>
        <taxon>Burkholderiales</taxon>
        <taxon>Comamonadaceae</taxon>
        <taxon>Comamonas</taxon>
    </lineage>
</organism>
<dbReference type="PANTHER" id="PTHR12558">
    <property type="entry name" value="CELL DIVISION CYCLE 16,23,27"/>
    <property type="match status" value="1"/>
</dbReference>
<name>A0ABP7RBQ8_9BURK</name>
<dbReference type="Proteomes" id="UP001501627">
    <property type="component" value="Unassembled WGS sequence"/>
</dbReference>
<dbReference type="InterPro" id="IPR011717">
    <property type="entry name" value="TPR-4"/>
</dbReference>
<dbReference type="Gene3D" id="1.25.40.10">
    <property type="entry name" value="Tetratricopeptide repeat domain"/>
    <property type="match status" value="2"/>
</dbReference>
<dbReference type="Pfam" id="PF13181">
    <property type="entry name" value="TPR_8"/>
    <property type="match status" value="2"/>
</dbReference>
<gene>
    <name evidence="2" type="ORF">GCM10022279_18590</name>
</gene>
<feature type="repeat" description="TPR" evidence="1">
    <location>
        <begin position="366"/>
        <end position="399"/>
    </location>
</feature>